<evidence type="ECO:0000313" key="7">
    <source>
        <dbReference type="Proteomes" id="UP000190776"/>
    </source>
</evidence>
<name>A0A1S8BA84_9PEZI</name>
<comment type="similarity">
    <text evidence="1">Belongs to the peptidase S10 family.</text>
</comment>
<dbReference type="PRINTS" id="PR00724">
    <property type="entry name" value="CRBOXYPTASEC"/>
</dbReference>
<evidence type="ECO:0000256" key="1">
    <source>
        <dbReference type="ARBA" id="ARBA00009431"/>
    </source>
</evidence>
<dbReference type="InterPro" id="IPR029058">
    <property type="entry name" value="AB_hydrolase_fold"/>
</dbReference>
<dbReference type="Proteomes" id="UP000190776">
    <property type="component" value="Unassembled WGS sequence"/>
</dbReference>
<dbReference type="GO" id="GO:0004185">
    <property type="term" value="F:serine-type carboxypeptidase activity"/>
    <property type="evidence" value="ECO:0007669"/>
    <property type="project" value="InterPro"/>
</dbReference>
<keyword evidence="4" id="KW-0378">Hydrolase</keyword>
<dbReference type="OrthoDB" id="443318at2759"/>
<evidence type="ECO:0000256" key="4">
    <source>
        <dbReference type="ARBA" id="ARBA00022801"/>
    </source>
</evidence>
<dbReference type="GO" id="GO:0006508">
    <property type="term" value="P:proteolysis"/>
    <property type="evidence" value="ECO:0007669"/>
    <property type="project" value="UniProtKB-KW"/>
</dbReference>
<dbReference type="Gene3D" id="3.40.50.1820">
    <property type="entry name" value="alpha/beta hydrolase"/>
    <property type="match status" value="1"/>
</dbReference>
<evidence type="ECO:0000256" key="2">
    <source>
        <dbReference type="ARBA" id="ARBA00022645"/>
    </source>
</evidence>
<proteinExistence type="inferred from homology"/>
<keyword evidence="2 6" id="KW-0121">Carboxypeptidase</keyword>
<dbReference type="PANTHER" id="PTHR11802">
    <property type="entry name" value="SERINE PROTEASE FAMILY S10 SERINE CARBOXYPEPTIDASE"/>
    <property type="match status" value="1"/>
</dbReference>
<organism evidence="6 7">
    <name type="scientific">Diplodia seriata</name>
    <dbReference type="NCBI Taxonomy" id="420778"/>
    <lineage>
        <taxon>Eukaryota</taxon>
        <taxon>Fungi</taxon>
        <taxon>Dikarya</taxon>
        <taxon>Ascomycota</taxon>
        <taxon>Pezizomycotina</taxon>
        <taxon>Dothideomycetes</taxon>
        <taxon>Dothideomycetes incertae sedis</taxon>
        <taxon>Botryosphaeriales</taxon>
        <taxon>Botryosphaeriaceae</taxon>
        <taxon>Diplodia</taxon>
    </lineage>
</organism>
<reference evidence="6 7" key="1">
    <citation type="submission" date="2017-01" db="EMBL/GenBank/DDBJ databases">
        <title>Draft genome sequence of Diplodia seriata F98.1, a fungal species involved in grapevine trunk diseases.</title>
        <authorList>
            <person name="Robert-Siegwald G."/>
            <person name="Vallet J."/>
            <person name="Abou-Mansour E."/>
            <person name="Xu J."/>
            <person name="Rey P."/>
            <person name="Bertsch C."/>
            <person name="Rego C."/>
            <person name="Larignon P."/>
            <person name="Fontaine F."/>
            <person name="Lebrun M.-H."/>
        </authorList>
    </citation>
    <scope>NUCLEOTIDE SEQUENCE [LARGE SCALE GENOMIC DNA]</scope>
    <source>
        <strain evidence="6 7">F98.1</strain>
    </source>
</reference>
<dbReference type="Pfam" id="PF00450">
    <property type="entry name" value="Peptidase_S10"/>
    <property type="match status" value="1"/>
</dbReference>
<protein>
    <submittedName>
        <fullName evidence="6">Carboxypeptidase cpdS</fullName>
    </submittedName>
</protein>
<dbReference type="EMBL" id="MSZU01000096">
    <property type="protein sequence ID" value="OMP84268.1"/>
    <property type="molecule type" value="Genomic_DNA"/>
</dbReference>
<evidence type="ECO:0000256" key="3">
    <source>
        <dbReference type="ARBA" id="ARBA00022670"/>
    </source>
</evidence>
<dbReference type="STRING" id="420778.A0A1S8BA84"/>
<dbReference type="PANTHER" id="PTHR11802:SF479">
    <property type="entry name" value="CARBOXYPEPTIDASE"/>
    <property type="match status" value="1"/>
</dbReference>
<dbReference type="InterPro" id="IPR001563">
    <property type="entry name" value="Peptidase_S10"/>
</dbReference>
<dbReference type="AlphaFoldDB" id="A0A1S8BA84"/>
<gene>
    <name evidence="6" type="ORF">BK809_0000073</name>
</gene>
<keyword evidence="3" id="KW-0645">Protease</keyword>
<keyword evidence="5" id="KW-0325">Glycoprotein</keyword>
<evidence type="ECO:0000256" key="5">
    <source>
        <dbReference type="ARBA" id="ARBA00023180"/>
    </source>
</evidence>
<evidence type="ECO:0000313" key="6">
    <source>
        <dbReference type="EMBL" id="OMP84268.1"/>
    </source>
</evidence>
<dbReference type="SUPFAM" id="SSF53474">
    <property type="entry name" value="alpha/beta-Hydrolases"/>
    <property type="match status" value="1"/>
</dbReference>
<accession>A0A1S8BA84</accession>
<comment type="caution">
    <text evidence="6">The sequence shown here is derived from an EMBL/GenBank/DDBJ whole genome shotgun (WGS) entry which is preliminary data.</text>
</comment>
<sequence>MVWIDQPVGTGFSTGTPNATSSEDAAVQFLPFWKRFVDLFELHHRKVFITGESFAGQYVPYIAAAMLDQKDTDYYEVSGIMIYDPSFGWPQVSKQVPMVAFTDAHEQSFAFNETFKAEIHEKSSSCGYDAFLSNGLSFPPSGPLPPPPGLDPDGKTTSGCDLLNTIYAAIVELNPCFNIYEIGDLCPIAWDILGNPAYQNVHVGATFEPYLNRTAVKQALHAPLDTEWQLCTDKPVLGNFTDRSAPAGLSGGPLQRVVEATNNVVVAHGTLDMILLSAGSLLTLQNLTWNGGRGFSAPPTQPFRVPRAADPAAAAAAGAGVLGGWVSERGMTFCTVELSGHEVPAYQPAAAFRQLEFLLGRVASLGVDDAFTTEAAAGKTEMLEADCY</sequence>